<dbReference type="Pfam" id="PF00005">
    <property type="entry name" value="ABC_tran"/>
    <property type="match status" value="1"/>
</dbReference>
<keyword evidence="8" id="KW-1185">Reference proteome</keyword>
<sequence length="238" mass="26056">MSEANDRTVLRIENVTASYGEAQVLQGVSLDVGAGEVVTLVGRNGAGKTTLLRCLMGLHRPASGRVELDGRDITKLPPHKRCKLGLGYVPDDRGIYSTLTVEENLTLPPRTGPDAWSLRQVYDAFPVLAERRKQAGTHLSGGEQQMLSVARVLRMGARLLLADEPTEGLAPLLVRQIGEIIRTVKEHGVTVLLIEQNIHFAATVADRHHLIAQGRVVESLDNAEVARREHELLEYLGI</sequence>
<evidence type="ECO:0000256" key="5">
    <source>
        <dbReference type="ARBA" id="ARBA00022970"/>
    </source>
</evidence>
<comment type="similarity">
    <text evidence="1">Belongs to the ABC transporter superfamily.</text>
</comment>
<keyword evidence="4 7" id="KW-0067">ATP-binding</keyword>
<keyword evidence="5" id="KW-0029">Amino-acid transport</keyword>
<dbReference type="InterPro" id="IPR052156">
    <property type="entry name" value="BCAA_Transport_ATP-bd_LivF"/>
</dbReference>
<dbReference type="PROSITE" id="PS50893">
    <property type="entry name" value="ABC_TRANSPORTER_2"/>
    <property type="match status" value="1"/>
</dbReference>
<evidence type="ECO:0000256" key="4">
    <source>
        <dbReference type="ARBA" id="ARBA00022840"/>
    </source>
</evidence>
<dbReference type="PANTHER" id="PTHR43820:SF4">
    <property type="entry name" value="HIGH-AFFINITY BRANCHED-CHAIN AMINO ACID TRANSPORT ATP-BINDING PROTEIN LIVF"/>
    <property type="match status" value="1"/>
</dbReference>
<keyword evidence="2" id="KW-0813">Transport</keyword>
<dbReference type="SUPFAM" id="SSF52540">
    <property type="entry name" value="P-loop containing nucleoside triphosphate hydrolases"/>
    <property type="match status" value="1"/>
</dbReference>
<protein>
    <submittedName>
        <fullName evidence="7">ABC transporter ATP-binding protein</fullName>
    </submittedName>
</protein>
<dbReference type="EMBL" id="JBHSIS010000002">
    <property type="protein sequence ID" value="MFC4852413.1"/>
    <property type="molecule type" value="Genomic_DNA"/>
</dbReference>
<organism evidence="7 8">
    <name type="scientific">Actinophytocola glycyrrhizae</name>
    <dbReference type="NCBI Taxonomy" id="2044873"/>
    <lineage>
        <taxon>Bacteria</taxon>
        <taxon>Bacillati</taxon>
        <taxon>Actinomycetota</taxon>
        <taxon>Actinomycetes</taxon>
        <taxon>Pseudonocardiales</taxon>
        <taxon>Pseudonocardiaceae</taxon>
    </lineage>
</organism>
<dbReference type="CDD" id="cd03224">
    <property type="entry name" value="ABC_TM1139_LivF_branched"/>
    <property type="match status" value="1"/>
</dbReference>
<proteinExistence type="inferred from homology"/>
<name>A0ABV9RSW7_9PSEU</name>
<evidence type="ECO:0000256" key="3">
    <source>
        <dbReference type="ARBA" id="ARBA00022741"/>
    </source>
</evidence>
<dbReference type="PROSITE" id="PS00211">
    <property type="entry name" value="ABC_TRANSPORTER_1"/>
    <property type="match status" value="1"/>
</dbReference>
<evidence type="ECO:0000256" key="1">
    <source>
        <dbReference type="ARBA" id="ARBA00005417"/>
    </source>
</evidence>
<dbReference type="Gene3D" id="3.40.50.300">
    <property type="entry name" value="P-loop containing nucleotide triphosphate hydrolases"/>
    <property type="match status" value="1"/>
</dbReference>
<dbReference type="InterPro" id="IPR017871">
    <property type="entry name" value="ABC_transporter-like_CS"/>
</dbReference>
<dbReference type="GO" id="GO:0005524">
    <property type="term" value="F:ATP binding"/>
    <property type="evidence" value="ECO:0007669"/>
    <property type="project" value="UniProtKB-KW"/>
</dbReference>
<dbReference type="InterPro" id="IPR027417">
    <property type="entry name" value="P-loop_NTPase"/>
</dbReference>
<dbReference type="InterPro" id="IPR003439">
    <property type="entry name" value="ABC_transporter-like_ATP-bd"/>
</dbReference>
<accession>A0ABV9RSW7</accession>
<dbReference type="PANTHER" id="PTHR43820">
    <property type="entry name" value="HIGH-AFFINITY BRANCHED-CHAIN AMINO ACID TRANSPORT ATP-BINDING PROTEIN LIVF"/>
    <property type="match status" value="1"/>
</dbReference>
<evidence type="ECO:0000256" key="2">
    <source>
        <dbReference type="ARBA" id="ARBA00022448"/>
    </source>
</evidence>
<dbReference type="InterPro" id="IPR003593">
    <property type="entry name" value="AAA+_ATPase"/>
</dbReference>
<keyword evidence="3" id="KW-0547">Nucleotide-binding</keyword>
<dbReference type="RefSeq" id="WP_378054101.1">
    <property type="nucleotide sequence ID" value="NZ_JBHSIS010000002.1"/>
</dbReference>
<comment type="caution">
    <text evidence="7">The sequence shown here is derived from an EMBL/GenBank/DDBJ whole genome shotgun (WGS) entry which is preliminary data.</text>
</comment>
<evidence type="ECO:0000313" key="7">
    <source>
        <dbReference type="EMBL" id="MFC4852413.1"/>
    </source>
</evidence>
<feature type="domain" description="ABC transporter" evidence="6">
    <location>
        <begin position="10"/>
        <end position="238"/>
    </location>
</feature>
<gene>
    <name evidence="7" type="ORF">ACFPCV_02775</name>
</gene>
<evidence type="ECO:0000259" key="6">
    <source>
        <dbReference type="PROSITE" id="PS50893"/>
    </source>
</evidence>
<dbReference type="SMART" id="SM00382">
    <property type="entry name" value="AAA"/>
    <property type="match status" value="1"/>
</dbReference>
<dbReference type="Proteomes" id="UP001595859">
    <property type="component" value="Unassembled WGS sequence"/>
</dbReference>
<evidence type="ECO:0000313" key="8">
    <source>
        <dbReference type="Proteomes" id="UP001595859"/>
    </source>
</evidence>
<reference evidence="8" key="1">
    <citation type="journal article" date="2019" name="Int. J. Syst. Evol. Microbiol.">
        <title>The Global Catalogue of Microorganisms (GCM) 10K type strain sequencing project: providing services to taxonomists for standard genome sequencing and annotation.</title>
        <authorList>
            <consortium name="The Broad Institute Genomics Platform"/>
            <consortium name="The Broad Institute Genome Sequencing Center for Infectious Disease"/>
            <person name="Wu L."/>
            <person name="Ma J."/>
        </authorList>
    </citation>
    <scope>NUCLEOTIDE SEQUENCE [LARGE SCALE GENOMIC DNA]</scope>
    <source>
        <strain evidence="8">ZS-22-S1</strain>
    </source>
</reference>